<organism evidence="4 5">
    <name type="scientific">Adineta steineri</name>
    <dbReference type="NCBI Taxonomy" id="433720"/>
    <lineage>
        <taxon>Eukaryota</taxon>
        <taxon>Metazoa</taxon>
        <taxon>Spiralia</taxon>
        <taxon>Gnathifera</taxon>
        <taxon>Rotifera</taxon>
        <taxon>Eurotatoria</taxon>
        <taxon>Bdelloidea</taxon>
        <taxon>Adinetida</taxon>
        <taxon>Adinetidae</taxon>
        <taxon>Adineta</taxon>
    </lineage>
</organism>
<dbReference type="GO" id="GO:0006883">
    <property type="term" value="P:intracellular sodium ion homeostasis"/>
    <property type="evidence" value="ECO:0007669"/>
    <property type="project" value="TreeGrafter"/>
</dbReference>
<name>A0A820RC26_9BILA</name>
<dbReference type="GO" id="GO:1990573">
    <property type="term" value="P:potassium ion import across plasma membrane"/>
    <property type="evidence" value="ECO:0007669"/>
    <property type="project" value="TreeGrafter"/>
</dbReference>
<dbReference type="GO" id="GO:0005391">
    <property type="term" value="F:P-type sodium:potassium-exchanging transporter activity"/>
    <property type="evidence" value="ECO:0007669"/>
    <property type="project" value="TreeGrafter"/>
</dbReference>
<feature type="non-terminal residue" evidence="4">
    <location>
        <position position="88"/>
    </location>
</feature>
<dbReference type="InterPro" id="IPR050510">
    <property type="entry name" value="Cation_transp_ATPase_P-type"/>
</dbReference>
<protein>
    <submittedName>
        <fullName evidence="4">Uncharacterized protein</fullName>
    </submittedName>
</protein>
<gene>
    <name evidence="4" type="ORF">OKA104_LOCUS53500</name>
</gene>
<dbReference type="GO" id="GO:0030007">
    <property type="term" value="P:intracellular potassium ion homeostasis"/>
    <property type="evidence" value="ECO:0007669"/>
    <property type="project" value="TreeGrafter"/>
</dbReference>
<dbReference type="GO" id="GO:0036376">
    <property type="term" value="P:sodium ion export across plasma membrane"/>
    <property type="evidence" value="ECO:0007669"/>
    <property type="project" value="TreeGrafter"/>
</dbReference>
<comment type="caution">
    <text evidence="4">The sequence shown here is derived from an EMBL/GenBank/DDBJ whole genome shotgun (WGS) entry which is preliminary data.</text>
</comment>
<dbReference type="SUPFAM" id="SSF56784">
    <property type="entry name" value="HAD-like"/>
    <property type="match status" value="1"/>
</dbReference>
<dbReference type="Gene3D" id="3.40.50.1000">
    <property type="entry name" value="HAD superfamily/HAD-like"/>
    <property type="match status" value="1"/>
</dbReference>
<keyword evidence="2" id="KW-1003">Cell membrane</keyword>
<dbReference type="GO" id="GO:0000166">
    <property type="term" value="F:nucleotide binding"/>
    <property type="evidence" value="ECO:0007669"/>
    <property type="project" value="InterPro"/>
</dbReference>
<evidence type="ECO:0000256" key="3">
    <source>
        <dbReference type="SAM" id="MobiDB-lite"/>
    </source>
</evidence>
<sequence>TYKTSKKQHQQKQSELISNEPDLNGLPGDNYCFIGMFSLLDPARPEVPDAVIKARRAHIRVAMVTGDHPTTAASIAKKVNILSKEISI</sequence>
<dbReference type="InterPro" id="IPR036412">
    <property type="entry name" value="HAD-like_sf"/>
</dbReference>
<keyword evidence="2" id="KW-0472">Membrane</keyword>
<dbReference type="GO" id="GO:1902600">
    <property type="term" value="P:proton transmembrane transport"/>
    <property type="evidence" value="ECO:0007669"/>
    <property type="project" value="TreeGrafter"/>
</dbReference>
<feature type="compositionally biased region" description="Basic residues" evidence="3">
    <location>
        <begin position="1"/>
        <end position="10"/>
    </location>
</feature>
<evidence type="ECO:0000313" key="5">
    <source>
        <dbReference type="Proteomes" id="UP000663881"/>
    </source>
</evidence>
<evidence type="ECO:0000256" key="1">
    <source>
        <dbReference type="ARBA" id="ARBA00004651"/>
    </source>
</evidence>
<dbReference type="InterPro" id="IPR023214">
    <property type="entry name" value="HAD_sf"/>
</dbReference>
<reference evidence="4" key="1">
    <citation type="submission" date="2021-02" db="EMBL/GenBank/DDBJ databases">
        <authorList>
            <person name="Nowell W R."/>
        </authorList>
    </citation>
    <scope>NUCLEOTIDE SEQUENCE</scope>
</reference>
<dbReference type="Pfam" id="PF00702">
    <property type="entry name" value="Hydrolase"/>
    <property type="match status" value="1"/>
</dbReference>
<evidence type="ECO:0000313" key="4">
    <source>
        <dbReference type="EMBL" id="CAF4438768.1"/>
    </source>
</evidence>
<dbReference type="PANTHER" id="PTHR43294">
    <property type="entry name" value="SODIUM/POTASSIUM-TRANSPORTING ATPASE SUBUNIT ALPHA"/>
    <property type="match status" value="1"/>
</dbReference>
<feature type="region of interest" description="Disordered" evidence="3">
    <location>
        <begin position="1"/>
        <end position="25"/>
    </location>
</feature>
<accession>A0A820RC26</accession>
<dbReference type="GO" id="GO:0005886">
    <property type="term" value="C:plasma membrane"/>
    <property type="evidence" value="ECO:0007669"/>
    <property type="project" value="UniProtKB-SubCell"/>
</dbReference>
<dbReference type="PANTHER" id="PTHR43294:SF21">
    <property type="entry name" value="CATION TRANSPORTING ATPASE"/>
    <property type="match status" value="1"/>
</dbReference>
<dbReference type="EMBL" id="CAJOAY010033452">
    <property type="protein sequence ID" value="CAF4438768.1"/>
    <property type="molecule type" value="Genomic_DNA"/>
</dbReference>
<dbReference type="Gene3D" id="3.40.1110.10">
    <property type="entry name" value="Calcium-transporting ATPase, cytoplasmic domain N"/>
    <property type="match status" value="1"/>
</dbReference>
<feature type="non-terminal residue" evidence="4">
    <location>
        <position position="1"/>
    </location>
</feature>
<dbReference type="PRINTS" id="PR00119">
    <property type="entry name" value="CATATPASE"/>
</dbReference>
<dbReference type="InterPro" id="IPR023299">
    <property type="entry name" value="ATPase_P-typ_cyto_dom_N"/>
</dbReference>
<evidence type="ECO:0000256" key="2">
    <source>
        <dbReference type="ARBA" id="ARBA00022475"/>
    </source>
</evidence>
<comment type="subcellular location">
    <subcellularLocation>
        <location evidence="1">Cell membrane</location>
        <topology evidence="1">Multi-pass membrane protein</topology>
    </subcellularLocation>
</comment>
<dbReference type="AlphaFoldDB" id="A0A820RC26"/>
<dbReference type="Proteomes" id="UP000663881">
    <property type="component" value="Unassembled WGS sequence"/>
</dbReference>
<proteinExistence type="predicted"/>